<sequence length="1058" mass="115574">MEKNPTARIDVLKLDLSSLKSVRAFVDQFNSIKLPLNILINNAGVMFCPFQLSKDGVEMQFATNHLGHFLLTNLLLDTMKATAKSTGIEGRIVNLSSVAHHHTYPKGIDFDNLNDEKIYNDKMAYGQSKLANLLHAKELSRRLKGAATTCYVGLSPQLKGVTGKYFAGCNVEKTSKLARSERQSSDYHCPQLHQQTRHNHSRHHSPEDFEVALFHSRGCRGAVRTHQAVEEIEVAEVLFGLTSLKELCADKSNYQKEQVKSHKQTSAKVQLGQSEPKDPNSIRVIQRKLVYIVGMPTEFASEKLLRQKSFLGQYGKIENIIIDNVGANQQVPDSGRVYVTFAKEVEAIRCIQAVDGYSLDGRPLKATFGVTRYCHIWLSNKDCYKPNCSYVHYKAPAEEICTKDDVSVVCARSSFCAVAMAAAVSNRLVVAIARKADETGEGFEVVRLQHSMGMSTKCLQHRSGRTLPPPCDCSSRNTTASGISKDICINDDRLLPNGAIKYTSLPSVTTPRDSSLSSGSPPSPASIVLHQRNDHERLHNNQQNLSDLKPQRYIPPGGRNCSSEMTTSVKHMQPIEGAWLHSSSNEHLGSNNDKSQASSQLGNDNSNPKQITSAENGTSDTVQQKPQYADVVSQGQVAPVRRLTVLNRPSIASSDTRPKATGQVVNGTSTSFTKLTLVQKAQGSCITIPRNHPVPQIPEEPAHLFASASVKSHAGVEIMNECSDIKEKIVLGGYKQLPESTVSHRLTASQNMSSGTLPSNLSASYAKTQGSAGSHNLSDLNMKLVAKNRSQLVNQQNAPVSVSNTGIARASFCCSTLNKNASLSDGDSSHNRRWDTIRSGHIVSSHSSDSTMLSRPASAVSSTDVASLHRKERRQACPPGFEKPHLYSGSGKACSGHCSAPDALVQDCGIPDQQDFTSLTTDCLKDDGDVTQNLSMNISSPPSLTDTNRNWSQSHRQFPGTLFGWSNDPQYSFYPGGSSHPRQEAENWDGTSTSYMATATGGYKVFSQGTTSDMRGGMAGTLLQQPIMSTHDRWTDGSSDSGRNCPQVDISYRMYSLF</sequence>
<organism evidence="4">
    <name type="scientific">Zea mays</name>
    <name type="common">Maize</name>
    <dbReference type="NCBI Taxonomy" id="4577"/>
    <lineage>
        <taxon>Eukaryota</taxon>
        <taxon>Viridiplantae</taxon>
        <taxon>Streptophyta</taxon>
        <taxon>Embryophyta</taxon>
        <taxon>Tracheophyta</taxon>
        <taxon>Spermatophyta</taxon>
        <taxon>Magnoliopsida</taxon>
        <taxon>Liliopsida</taxon>
        <taxon>Poales</taxon>
        <taxon>Poaceae</taxon>
        <taxon>PACMAD clade</taxon>
        <taxon>Panicoideae</taxon>
        <taxon>Andropogonodae</taxon>
        <taxon>Andropogoneae</taxon>
        <taxon>Tripsacinae</taxon>
        <taxon>Zea</taxon>
    </lineage>
</organism>
<dbReference type="PROSITE" id="PS50102">
    <property type="entry name" value="RRM"/>
    <property type="match status" value="1"/>
</dbReference>
<dbReference type="InterPro" id="IPR012677">
    <property type="entry name" value="Nucleotide-bd_a/b_plait_sf"/>
</dbReference>
<dbReference type="InterPro" id="IPR003954">
    <property type="entry name" value="RRM_euk-type"/>
</dbReference>
<evidence type="ECO:0000256" key="1">
    <source>
        <dbReference type="PROSITE-ProRule" id="PRU00176"/>
    </source>
</evidence>
<dbReference type="InterPro" id="IPR034261">
    <property type="entry name" value="CNOT4_RRM"/>
</dbReference>
<accession>A0A3L6FET0</accession>
<dbReference type="PANTHER" id="PTHR12603">
    <property type="entry name" value="CCR4-NOT TRANSCRIPTION COMPLEX RELATED"/>
    <property type="match status" value="1"/>
</dbReference>
<keyword evidence="1" id="KW-0694">RNA-binding</keyword>
<gene>
    <name evidence="4" type="primary">TIC32_1</name>
    <name evidence="4" type="ORF">Zm00014a_000519</name>
</gene>
<feature type="region of interest" description="Disordered" evidence="2">
    <location>
        <begin position="845"/>
        <end position="869"/>
    </location>
</feature>
<evidence type="ECO:0000259" key="3">
    <source>
        <dbReference type="PROSITE" id="PS50102"/>
    </source>
</evidence>
<comment type="caution">
    <text evidence="4">The sequence shown here is derived from an EMBL/GenBank/DDBJ whole genome shotgun (WGS) entry which is preliminary data.</text>
</comment>
<proteinExistence type="predicted"/>
<dbReference type="InterPro" id="IPR002347">
    <property type="entry name" value="SDR_fam"/>
</dbReference>
<dbReference type="EMBL" id="NCVQ01000004">
    <property type="protein sequence ID" value="PWZ31420.1"/>
    <property type="molecule type" value="Genomic_DNA"/>
</dbReference>
<feature type="region of interest" description="Disordered" evidence="2">
    <location>
        <begin position="582"/>
        <end position="623"/>
    </location>
</feature>
<feature type="domain" description="RRM" evidence="3">
    <location>
        <begin position="288"/>
        <end position="371"/>
    </location>
</feature>
<dbReference type="Pfam" id="PF00106">
    <property type="entry name" value="adh_short"/>
    <property type="match status" value="1"/>
</dbReference>
<feature type="compositionally biased region" description="Polar residues" evidence="2">
    <location>
        <begin position="504"/>
        <end position="513"/>
    </location>
</feature>
<dbReference type="Gene3D" id="3.30.70.330">
    <property type="match status" value="1"/>
</dbReference>
<dbReference type="CDD" id="cd12438">
    <property type="entry name" value="RRM_CNOT4"/>
    <property type="match status" value="1"/>
</dbReference>
<dbReference type="PANTHER" id="PTHR12603:SF4">
    <property type="entry name" value="RNA BINDING (RRM_RBD_RNP MOTIFS) FAMILY PROTEIN"/>
    <property type="match status" value="1"/>
</dbReference>
<dbReference type="SUPFAM" id="SSF51735">
    <property type="entry name" value="NAD(P)-binding Rossmann-fold domains"/>
    <property type="match status" value="1"/>
</dbReference>
<dbReference type="ExpressionAtlas" id="A0A3L6FET0">
    <property type="expression patterns" value="baseline and differential"/>
</dbReference>
<evidence type="ECO:0000313" key="4">
    <source>
        <dbReference type="EMBL" id="PWZ31420.1"/>
    </source>
</evidence>
<dbReference type="GO" id="GO:0004842">
    <property type="term" value="F:ubiquitin-protein transferase activity"/>
    <property type="evidence" value="ECO:0007669"/>
    <property type="project" value="InterPro"/>
</dbReference>
<dbReference type="Pfam" id="PF00076">
    <property type="entry name" value="RRM_1"/>
    <property type="match status" value="1"/>
</dbReference>
<dbReference type="InterPro" id="IPR039780">
    <property type="entry name" value="Mot2"/>
</dbReference>
<dbReference type="SUPFAM" id="SSF54928">
    <property type="entry name" value="RNA-binding domain, RBD"/>
    <property type="match status" value="1"/>
</dbReference>
<dbReference type="InterPro" id="IPR035979">
    <property type="entry name" value="RBD_domain_sf"/>
</dbReference>
<reference evidence="4" key="1">
    <citation type="journal article" date="2018" name="Nat. Genet.">
        <title>Extensive intraspecific gene order and gene structural variations between Mo17 and other maize genomes.</title>
        <authorList>
            <person name="Sun S."/>
            <person name="Zhou Y."/>
            <person name="Chen J."/>
            <person name="Shi J."/>
            <person name="Zhao H."/>
            <person name="Zhao H."/>
            <person name="Song W."/>
            <person name="Zhang M."/>
            <person name="Cui Y."/>
            <person name="Dong X."/>
            <person name="Liu H."/>
            <person name="Ma X."/>
            <person name="Jiao Y."/>
            <person name="Wang B."/>
            <person name="Wei X."/>
            <person name="Stein J.C."/>
            <person name="Glaubitz J.C."/>
            <person name="Lu F."/>
            <person name="Yu G."/>
            <person name="Liang C."/>
            <person name="Fengler K."/>
            <person name="Li B."/>
            <person name="Rafalski A."/>
            <person name="Schnable P.S."/>
            <person name="Ware D.H."/>
            <person name="Buckler E.S."/>
            <person name="Lai J."/>
        </authorList>
    </citation>
    <scope>NUCLEOTIDE SEQUENCE [LARGE SCALE GENOMIC DNA]</scope>
    <source>
        <tissue evidence="4">Seedling</tissue>
    </source>
</reference>
<dbReference type="Proteomes" id="UP000251960">
    <property type="component" value="Chromosome 3"/>
</dbReference>
<dbReference type="GO" id="GO:0030014">
    <property type="term" value="C:CCR4-NOT complex"/>
    <property type="evidence" value="ECO:0007669"/>
    <property type="project" value="InterPro"/>
</dbReference>
<protein>
    <submittedName>
        <fullName evidence="4">Short-chain dehydrogenase TIC 32, chloroplastic</fullName>
    </submittedName>
</protein>
<dbReference type="InterPro" id="IPR036291">
    <property type="entry name" value="NAD(P)-bd_dom_sf"/>
</dbReference>
<dbReference type="SMART" id="SM00361">
    <property type="entry name" value="RRM_1"/>
    <property type="match status" value="1"/>
</dbReference>
<dbReference type="Gene3D" id="3.40.50.720">
    <property type="entry name" value="NAD(P)-binding Rossmann-like Domain"/>
    <property type="match status" value="1"/>
</dbReference>
<dbReference type="GO" id="GO:0003723">
    <property type="term" value="F:RNA binding"/>
    <property type="evidence" value="ECO:0007669"/>
    <property type="project" value="UniProtKB-UniRule"/>
</dbReference>
<feature type="region of interest" description="Disordered" evidence="2">
    <location>
        <begin position="503"/>
        <end position="564"/>
    </location>
</feature>
<dbReference type="InterPro" id="IPR000504">
    <property type="entry name" value="RRM_dom"/>
</dbReference>
<evidence type="ECO:0000256" key="2">
    <source>
        <dbReference type="SAM" id="MobiDB-lite"/>
    </source>
</evidence>
<name>A0A3L6FET0_MAIZE</name>
<dbReference type="AlphaFoldDB" id="A0A3L6FET0"/>